<gene>
    <name evidence="3" type="ORF">HaLaN_11861</name>
</gene>
<evidence type="ECO:0000256" key="2">
    <source>
        <dbReference type="SAM" id="MobiDB-lite"/>
    </source>
</evidence>
<reference evidence="3 4" key="1">
    <citation type="submission" date="2020-02" db="EMBL/GenBank/DDBJ databases">
        <title>Draft genome sequence of Haematococcus lacustris strain NIES-144.</title>
        <authorList>
            <person name="Morimoto D."/>
            <person name="Nakagawa S."/>
            <person name="Yoshida T."/>
            <person name="Sawayama S."/>
        </authorList>
    </citation>
    <scope>NUCLEOTIDE SEQUENCE [LARGE SCALE GENOMIC DNA]</scope>
    <source>
        <strain evidence="3 4">NIES-144</strain>
    </source>
</reference>
<protein>
    <submittedName>
        <fullName evidence="3">Ubiquitin-like modifier-activating enzyme 5</fullName>
    </submittedName>
</protein>
<accession>A0A699Z915</accession>
<feature type="region of interest" description="Disordered" evidence="2">
    <location>
        <begin position="55"/>
        <end position="105"/>
    </location>
</feature>
<dbReference type="Proteomes" id="UP000485058">
    <property type="component" value="Unassembled WGS sequence"/>
</dbReference>
<feature type="compositionally biased region" description="Low complexity" evidence="2">
    <location>
        <begin position="64"/>
        <end position="83"/>
    </location>
</feature>
<evidence type="ECO:0000256" key="1">
    <source>
        <dbReference type="SAM" id="Coils"/>
    </source>
</evidence>
<evidence type="ECO:0000313" key="3">
    <source>
        <dbReference type="EMBL" id="GFH15608.1"/>
    </source>
</evidence>
<proteinExistence type="predicted"/>
<feature type="non-terminal residue" evidence="3">
    <location>
        <position position="1"/>
    </location>
</feature>
<keyword evidence="4" id="KW-1185">Reference proteome</keyword>
<keyword evidence="1" id="KW-0175">Coiled coil</keyword>
<feature type="non-terminal residue" evidence="3">
    <location>
        <position position="130"/>
    </location>
</feature>
<sequence length="130" mass="14063">MDPPTPGSVSSVSRAKELTGELRRLQEHVEALDASSLQDNVTKLHEQVSRITEKLQGTLSRLNPEGAAAGAMPSSPGPSKSPAHQQPSAAPRGRIEKMSGEVVDSNPYSRLMALQRMGVVKDYEKIRDMT</sequence>
<feature type="coiled-coil region" evidence="1">
    <location>
        <begin position="15"/>
        <end position="54"/>
    </location>
</feature>
<name>A0A699Z915_HAELA</name>
<dbReference type="AlphaFoldDB" id="A0A699Z915"/>
<comment type="caution">
    <text evidence="3">The sequence shown here is derived from an EMBL/GenBank/DDBJ whole genome shotgun (WGS) entry which is preliminary data.</text>
</comment>
<evidence type="ECO:0000313" key="4">
    <source>
        <dbReference type="Proteomes" id="UP000485058"/>
    </source>
</evidence>
<dbReference type="EMBL" id="BLLF01000873">
    <property type="protein sequence ID" value="GFH15608.1"/>
    <property type="molecule type" value="Genomic_DNA"/>
</dbReference>
<organism evidence="3 4">
    <name type="scientific">Haematococcus lacustris</name>
    <name type="common">Green alga</name>
    <name type="synonym">Haematococcus pluvialis</name>
    <dbReference type="NCBI Taxonomy" id="44745"/>
    <lineage>
        <taxon>Eukaryota</taxon>
        <taxon>Viridiplantae</taxon>
        <taxon>Chlorophyta</taxon>
        <taxon>core chlorophytes</taxon>
        <taxon>Chlorophyceae</taxon>
        <taxon>CS clade</taxon>
        <taxon>Chlamydomonadales</taxon>
        <taxon>Haematococcaceae</taxon>
        <taxon>Haematococcus</taxon>
    </lineage>
</organism>